<name>A0AAD5QGW8_PARTN</name>
<keyword evidence="3" id="KW-1185">Reference proteome</keyword>
<gene>
    <name evidence="2" type="ORF">KIN20_006579</name>
</gene>
<reference evidence="2" key="1">
    <citation type="submission" date="2021-06" db="EMBL/GenBank/DDBJ databases">
        <title>Parelaphostrongylus tenuis whole genome reference sequence.</title>
        <authorList>
            <person name="Garwood T.J."/>
            <person name="Larsen P.A."/>
            <person name="Fountain-Jones N.M."/>
            <person name="Garbe J.R."/>
            <person name="Macchietto M.G."/>
            <person name="Kania S.A."/>
            <person name="Gerhold R.W."/>
            <person name="Richards J.E."/>
            <person name="Wolf T.M."/>
        </authorList>
    </citation>
    <scope>NUCLEOTIDE SEQUENCE</scope>
    <source>
        <strain evidence="2">MNPRO001-30</strain>
        <tissue evidence="2">Meninges</tissue>
    </source>
</reference>
<comment type="caution">
    <text evidence="2">The sequence shown here is derived from an EMBL/GenBank/DDBJ whole genome shotgun (WGS) entry which is preliminary data.</text>
</comment>
<evidence type="ECO:0000313" key="3">
    <source>
        <dbReference type="Proteomes" id="UP001196413"/>
    </source>
</evidence>
<proteinExistence type="predicted"/>
<feature type="region of interest" description="Disordered" evidence="1">
    <location>
        <begin position="42"/>
        <end position="111"/>
    </location>
</feature>
<dbReference type="Proteomes" id="UP001196413">
    <property type="component" value="Unassembled WGS sequence"/>
</dbReference>
<organism evidence="2 3">
    <name type="scientific">Parelaphostrongylus tenuis</name>
    <name type="common">Meningeal worm</name>
    <dbReference type="NCBI Taxonomy" id="148309"/>
    <lineage>
        <taxon>Eukaryota</taxon>
        <taxon>Metazoa</taxon>
        <taxon>Ecdysozoa</taxon>
        <taxon>Nematoda</taxon>
        <taxon>Chromadorea</taxon>
        <taxon>Rhabditida</taxon>
        <taxon>Rhabditina</taxon>
        <taxon>Rhabditomorpha</taxon>
        <taxon>Strongyloidea</taxon>
        <taxon>Metastrongylidae</taxon>
        <taxon>Parelaphostrongylus</taxon>
    </lineage>
</organism>
<evidence type="ECO:0000256" key="1">
    <source>
        <dbReference type="SAM" id="MobiDB-lite"/>
    </source>
</evidence>
<sequence>MPRELYETVGGLSVCEAKDYKPWGKAPANERRAFSSIEAVSLQKQEKGNGRISPLPGTSPLFHGDLGRGGDRGSESSHFHQGPHKDGRARLPMDANPGWASVPGGGMGKKV</sequence>
<accession>A0AAD5QGW8</accession>
<dbReference type="EMBL" id="JAHQIW010000935">
    <property type="protein sequence ID" value="KAJ1350712.1"/>
    <property type="molecule type" value="Genomic_DNA"/>
</dbReference>
<dbReference type="AlphaFoldDB" id="A0AAD5QGW8"/>
<evidence type="ECO:0000313" key="2">
    <source>
        <dbReference type="EMBL" id="KAJ1350712.1"/>
    </source>
</evidence>
<protein>
    <submittedName>
        <fullName evidence="2">Uncharacterized protein</fullName>
    </submittedName>
</protein>
<feature type="compositionally biased region" description="Basic and acidic residues" evidence="1">
    <location>
        <begin position="65"/>
        <end position="91"/>
    </location>
</feature>